<comment type="caution">
    <text evidence="1">The sequence shown here is derived from an EMBL/GenBank/DDBJ whole genome shotgun (WGS) entry which is preliminary data.</text>
</comment>
<accession>A0A9P5RT11</accession>
<keyword evidence="2" id="KW-1185">Reference proteome</keyword>
<evidence type="ECO:0000313" key="2">
    <source>
        <dbReference type="Proteomes" id="UP000748756"/>
    </source>
</evidence>
<dbReference type="AlphaFoldDB" id="A0A9P5RT11"/>
<gene>
    <name evidence="1" type="ORF">BG015_011211</name>
</gene>
<feature type="non-terminal residue" evidence="1">
    <location>
        <position position="1"/>
    </location>
</feature>
<dbReference type="EMBL" id="JAAAUQ010000852">
    <property type="protein sequence ID" value="KAF9147185.1"/>
    <property type="molecule type" value="Genomic_DNA"/>
</dbReference>
<protein>
    <submittedName>
        <fullName evidence="1">Uncharacterized protein</fullName>
    </submittedName>
</protein>
<reference evidence="1" key="1">
    <citation type="journal article" date="2020" name="Fungal Divers.">
        <title>Resolving the Mortierellaceae phylogeny through synthesis of multi-gene phylogenetics and phylogenomics.</title>
        <authorList>
            <person name="Vandepol N."/>
            <person name="Liber J."/>
            <person name="Desiro A."/>
            <person name="Na H."/>
            <person name="Kennedy M."/>
            <person name="Barry K."/>
            <person name="Grigoriev I.V."/>
            <person name="Miller A.N."/>
            <person name="O'Donnell K."/>
            <person name="Stajich J.E."/>
            <person name="Bonito G."/>
        </authorList>
    </citation>
    <scope>NUCLEOTIDE SEQUENCE</scope>
    <source>
        <strain evidence="1">NRRL 6426</strain>
    </source>
</reference>
<evidence type="ECO:0000313" key="1">
    <source>
        <dbReference type="EMBL" id="KAF9147185.1"/>
    </source>
</evidence>
<dbReference type="Proteomes" id="UP000748756">
    <property type="component" value="Unassembled WGS sequence"/>
</dbReference>
<sequence>LSKSPAAAQPKPAAAPASPTLAAAAVHAPAKAAVAGTVTAALAGGGKQQSEKDVANSVSSHKESGLMVIATAVIAGGLQLLSF</sequence>
<organism evidence="1 2">
    <name type="scientific">Linnemannia schmuckeri</name>
    <dbReference type="NCBI Taxonomy" id="64567"/>
    <lineage>
        <taxon>Eukaryota</taxon>
        <taxon>Fungi</taxon>
        <taxon>Fungi incertae sedis</taxon>
        <taxon>Mucoromycota</taxon>
        <taxon>Mortierellomycotina</taxon>
        <taxon>Mortierellomycetes</taxon>
        <taxon>Mortierellales</taxon>
        <taxon>Mortierellaceae</taxon>
        <taxon>Linnemannia</taxon>
    </lineage>
</organism>
<proteinExistence type="predicted"/>
<name>A0A9P5RT11_9FUNG</name>